<dbReference type="GeneID" id="27317802"/>
<evidence type="ECO:0000256" key="6">
    <source>
        <dbReference type="ARBA" id="ARBA00023136"/>
    </source>
</evidence>
<comment type="subcellular location">
    <subcellularLocation>
        <location evidence="1">Membrane</location>
        <topology evidence="1">Multi-pass membrane protein</topology>
    </subcellularLocation>
</comment>
<evidence type="ECO:0000313" key="8">
    <source>
        <dbReference type="EMBL" id="KIV98328.1"/>
    </source>
</evidence>
<dbReference type="InParanoid" id="A0A0D2AHB2"/>
<keyword evidence="5 7" id="KW-1133">Transmembrane helix</keyword>
<gene>
    <name evidence="8" type="ORF">PV09_09829</name>
</gene>
<dbReference type="GO" id="GO:0033573">
    <property type="term" value="C:high-affinity iron permease complex"/>
    <property type="evidence" value="ECO:0007669"/>
    <property type="project" value="InterPro"/>
</dbReference>
<dbReference type="InterPro" id="IPR004923">
    <property type="entry name" value="FTR1/Fip1/EfeU"/>
</dbReference>
<dbReference type="PANTHER" id="PTHR31632">
    <property type="entry name" value="IRON TRANSPORTER FTH1"/>
    <property type="match status" value="1"/>
</dbReference>
<feature type="transmembrane region" description="Helical" evidence="7">
    <location>
        <begin position="141"/>
        <end position="160"/>
    </location>
</feature>
<evidence type="ECO:0000313" key="9">
    <source>
        <dbReference type="Proteomes" id="UP000053259"/>
    </source>
</evidence>
<feature type="transmembrane region" description="Helical" evidence="7">
    <location>
        <begin position="6"/>
        <end position="37"/>
    </location>
</feature>
<dbReference type="RefSeq" id="XP_016208198.1">
    <property type="nucleotide sequence ID" value="XM_016363974.1"/>
</dbReference>
<evidence type="ECO:0000256" key="1">
    <source>
        <dbReference type="ARBA" id="ARBA00004141"/>
    </source>
</evidence>
<dbReference type="AlphaFoldDB" id="A0A0D2AHB2"/>
<dbReference type="Proteomes" id="UP000053259">
    <property type="component" value="Unassembled WGS sequence"/>
</dbReference>
<keyword evidence="9" id="KW-1185">Reference proteome</keyword>
<keyword evidence="3" id="KW-0410">Iron transport</keyword>
<name>A0A0D2AHB2_9PEZI</name>
<dbReference type="OrthoDB" id="4364at2759"/>
<feature type="transmembrane region" description="Helical" evidence="7">
    <location>
        <begin position="49"/>
        <end position="70"/>
    </location>
</feature>
<sequence>MSAPNFIFGVLFVWLGLFGGLAIVLTVCAGMIGAFYGLGKNIFGATEKIWEGVFSLVASIIISLMGAALLRVSKLQDKWRIKIAKAIESKIKTNARFTHRIRHSTEKYSMFWLPFITVMREGIEAVIFIGGVGLSYPASAFPLPVLCGILAGTVIGFMIYKGGNTLSLQIFLIISTCFLYLVAAGLFSKAIGFFEAELWNRLVGHDASETGFGPGSYDIHKSVWHVN</sequence>
<evidence type="ECO:0000256" key="7">
    <source>
        <dbReference type="SAM" id="Phobius"/>
    </source>
</evidence>
<keyword evidence="3" id="KW-0406">Ion transport</keyword>
<feature type="non-terminal residue" evidence="8">
    <location>
        <position position="227"/>
    </location>
</feature>
<evidence type="ECO:0000256" key="3">
    <source>
        <dbReference type="ARBA" id="ARBA00022496"/>
    </source>
</evidence>
<keyword evidence="4 7" id="KW-0812">Transmembrane</keyword>
<feature type="transmembrane region" description="Helical" evidence="7">
    <location>
        <begin position="111"/>
        <end position="134"/>
    </location>
</feature>
<organism evidence="8 9">
    <name type="scientific">Verruconis gallopava</name>
    <dbReference type="NCBI Taxonomy" id="253628"/>
    <lineage>
        <taxon>Eukaryota</taxon>
        <taxon>Fungi</taxon>
        <taxon>Dikarya</taxon>
        <taxon>Ascomycota</taxon>
        <taxon>Pezizomycotina</taxon>
        <taxon>Dothideomycetes</taxon>
        <taxon>Pleosporomycetidae</taxon>
        <taxon>Venturiales</taxon>
        <taxon>Sympoventuriaceae</taxon>
        <taxon>Verruconis</taxon>
    </lineage>
</organism>
<dbReference type="HOGENOM" id="CLU_1222243_0_0_1"/>
<dbReference type="STRING" id="253628.A0A0D2AHB2"/>
<dbReference type="PANTHER" id="PTHR31632:SF2">
    <property type="entry name" value="PLASMA MEMBRANE IRON PERMEASE"/>
    <property type="match status" value="1"/>
</dbReference>
<dbReference type="GO" id="GO:0015093">
    <property type="term" value="F:ferrous iron transmembrane transporter activity"/>
    <property type="evidence" value="ECO:0007669"/>
    <property type="project" value="TreeGrafter"/>
</dbReference>
<dbReference type="VEuPathDB" id="FungiDB:PV09_09829"/>
<keyword evidence="6 7" id="KW-0472">Membrane</keyword>
<accession>A0A0D2AHB2</accession>
<protein>
    <recommendedName>
        <fullName evidence="10">Plasma membrane iron permease</fullName>
    </recommendedName>
</protein>
<feature type="transmembrane region" description="Helical" evidence="7">
    <location>
        <begin position="166"/>
        <end position="187"/>
    </location>
</feature>
<comment type="similarity">
    <text evidence="2">Belongs to the oxidase-dependent Fe transporter (OFeT) (TC 9.A.10.1) family.</text>
</comment>
<keyword evidence="3" id="KW-0813">Transport</keyword>
<dbReference type="Pfam" id="PF03239">
    <property type="entry name" value="FTR1"/>
    <property type="match status" value="1"/>
</dbReference>
<proteinExistence type="inferred from homology"/>
<evidence type="ECO:0000256" key="5">
    <source>
        <dbReference type="ARBA" id="ARBA00022989"/>
    </source>
</evidence>
<evidence type="ECO:0000256" key="2">
    <source>
        <dbReference type="ARBA" id="ARBA00008333"/>
    </source>
</evidence>
<evidence type="ECO:0000256" key="4">
    <source>
        <dbReference type="ARBA" id="ARBA00022692"/>
    </source>
</evidence>
<reference evidence="8 9" key="1">
    <citation type="submission" date="2015-01" db="EMBL/GenBank/DDBJ databases">
        <title>The Genome Sequence of Ochroconis gallopava CBS43764.</title>
        <authorList>
            <consortium name="The Broad Institute Genomics Platform"/>
            <person name="Cuomo C."/>
            <person name="de Hoog S."/>
            <person name="Gorbushina A."/>
            <person name="Stielow B."/>
            <person name="Teixiera M."/>
            <person name="Abouelleil A."/>
            <person name="Chapman S.B."/>
            <person name="Priest M."/>
            <person name="Young S.K."/>
            <person name="Wortman J."/>
            <person name="Nusbaum C."/>
            <person name="Birren B."/>
        </authorList>
    </citation>
    <scope>NUCLEOTIDE SEQUENCE [LARGE SCALE GENOMIC DNA]</scope>
    <source>
        <strain evidence="8 9">CBS 43764</strain>
    </source>
</reference>
<keyword evidence="3" id="KW-0408">Iron</keyword>
<evidence type="ECO:0008006" key="10">
    <source>
        <dbReference type="Google" id="ProtNLM"/>
    </source>
</evidence>
<dbReference type="FunCoup" id="A0A0D2AHB2">
    <property type="interactions" value="51"/>
</dbReference>
<dbReference type="EMBL" id="KN847775">
    <property type="protein sequence ID" value="KIV98328.1"/>
    <property type="molecule type" value="Genomic_DNA"/>
</dbReference>